<evidence type="ECO:0000313" key="8">
    <source>
        <dbReference type="EMBL" id="OEJ76331.1"/>
    </source>
</evidence>
<evidence type="ECO:0000256" key="5">
    <source>
        <dbReference type="SAM" id="MobiDB-lite"/>
    </source>
</evidence>
<keyword evidence="4" id="KW-0175">Coiled coil</keyword>
<name>A0A1E5QNZ0_9CYAN</name>
<feature type="coiled-coil region" evidence="4">
    <location>
        <begin position="479"/>
        <end position="553"/>
    </location>
</feature>
<dbReference type="AlphaFoldDB" id="A0A1E5QNZ0"/>
<keyword evidence="6" id="KW-1133">Transmembrane helix</keyword>
<dbReference type="InterPro" id="IPR036322">
    <property type="entry name" value="WD40_repeat_dom_sf"/>
</dbReference>
<feature type="repeat" description="WD" evidence="3">
    <location>
        <begin position="816"/>
        <end position="857"/>
    </location>
</feature>
<dbReference type="SMART" id="SM00320">
    <property type="entry name" value="WD40"/>
    <property type="match status" value="7"/>
</dbReference>
<dbReference type="PANTHER" id="PTHR19848:SF8">
    <property type="entry name" value="F-BOX AND WD REPEAT DOMAIN CONTAINING 7"/>
    <property type="match status" value="1"/>
</dbReference>
<keyword evidence="2" id="KW-0677">Repeat</keyword>
<feature type="repeat" description="WD" evidence="3">
    <location>
        <begin position="599"/>
        <end position="639"/>
    </location>
</feature>
<keyword evidence="1 3" id="KW-0853">WD repeat</keyword>
<evidence type="ECO:0000256" key="4">
    <source>
        <dbReference type="SAM" id="Coils"/>
    </source>
</evidence>
<evidence type="ECO:0000259" key="7">
    <source>
        <dbReference type="Pfam" id="PF23586"/>
    </source>
</evidence>
<dbReference type="Pfam" id="PF00400">
    <property type="entry name" value="WD40"/>
    <property type="match status" value="3"/>
</dbReference>
<dbReference type="CDD" id="cd00200">
    <property type="entry name" value="WD40"/>
    <property type="match status" value="1"/>
</dbReference>
<feature type="repeat" description="WD" evidence="3">
    <location>
        <begin position="858"/>
        <end position="892"/>
    </location>
</feature>
<feature type="transmembrane region" description="Helical" evidence="6">
    <location>
        <begin position="20"/>
        <end position="45"/>
    </location>
</feature>
<evidence type="ECO:0000256" key="2">
    <source>
        <dbReference type="ARBA" id="ARBA00022737"/>
    </source>
</evidence>
<gene>
    <name evidence="8" type="ORF">BH720_04805</name>
</gene>
<dbReference type="OrthoDB" id="500858at2"/>
<dbReference type="Pfam" id="PF23586">
    <property type="entry name" value="Beta-prop_NWD2_C"/>
    <property type="match status" value="1"/>
</dbReference>
<sequence>MSERRSWTEVAEPLAIMATAVGAVMTVILNQVAYVAAPVSLALLLSWVNRQKLDRQALQSSTTEMAQVTQQLGNDFEALRAAVLAMGSQFNLSRLESEIAGLDEAIAAAEENLQNRLAALETLDSAALQADLSQLRNQSAYLLESQANVLQRLDRLPATDRLESLERSVTEALTRLQAGIAPLESLTLTDLQAQLGQLLAQVASLQAAQLPLQQQLEQLSPSPEIWQPVLHQLESLQAAQLPLQQQLEQLAQGAVSQESWQQVVRQLENLQTTQTALQQQLEQTTIPQEAWESGQAQLASQLVALQNDLQNRLASLDVEAVQTSSLQLESIRENTSQLGAQLAHLVDSLASVTQQLETLPLPAPSLTVEGLESRLAPLQSQLSALTSAASTGPTPLTAEALESHLAPLQAQLAALTPLSEEALESRFAQLQQQLEGLAAIRTEPSASGTPDFLEQRFSQLSNAIHQLQQQLSAVEKPELSALNENLARVRSQLANLEKSVEESAARLNFQNPSLPNKLPEEAEKWLGKLVQRVKNLQSREQGIEEQDADLTDEFADFEDEDEDFAESAVSPTVSVSTEVPQPSPVPSPEGNAWQCVQTLSGNQSAIAALDLSADRNTLVASDYEVVKVWDLNTGELKSTLSSDATEAPVTSVSLSPDGQLLASAKGDIEIWNLSTGQPIRTLEAEDWTTIVAISPDGKTLASSGGDPVDQNGSLQVWDLTSGELIRTNYYVACEISSLAFSPNGQLLVLTGSNLEANKGIIQLWHLETGKPRFTLEPAVTPYGVMFNPDATMFAVGCNDQSIKLWNSATGGLVQTFTGHQGSVYAVAISSDGKLLASGSEDGTIVLWGLETGEKLQTLSGHRGGVRAIAFSQDRKTLISGSQDRTLKVWQYS</sequence>
<dbReference type="RefSeq" id="WP_069966032.1">
    <property type="nucleotide sequence ID" value="NZ_CM124774.1"/>
</dbReference>
<feature type="region of interest" description="Disordered" evidence="5">
    <location>
        <begin position="568"/>
        <end position="590"/>
    </location>
</feature>
<reference evidence="8" key="1">
    <citation type="submission" date="2016-09" db="EMBL/GenBank/DDBJ databases">
        <title>Draft genome of thermotolerant cyanobacterium Desertifilum sp. strain IPPAS B-1220.</title>
        <authorList>
            <person name="Sinetova M.A."/>
            <person name="Bolakhan K."/>
            <person name="Zayadan B.K."/>
            <person name="Mironov K.S."/>
            <person name="Ustinova V."/>
            <person name="Kupriyanova E.V."/>
            <person name="Sidorov R.A."/>
            <person name="Skrypnik A.N."/>
            <person name="Gogoleva N.E."/>
            <person name="Gogolev Y.V."/>
            <person name="Los D.A."/>
        </authorList>
    </citation>
    <scope>NUCLEOTIDE SEQUENCE [LARGE SCALE GENOMIC DNA]</scope>
    <source>
        <strain evidence="8">IPPAS B-1220</strain>
    </source>
</reference>
<organism evidence="8">
    <name type="scientific">Desertifilum tharense IPPAS B-1220</name>
    <dbReference type="NCBI Taxonomy" id="1781255"/>
    <lineage>
        <taxon>Bacteria</taxon>
        <taxon>Bacillati</taxon>
        <taxon>Cyanobacteriota</taxon>
        <taxon>Cyanophyceae</taxon>
        <taxon>Desertifilales</taxon>
        <taxon>Desertifilaceae</taxon>
        <taxon>Desertifilum</taxon>
    </lineage>
</organism>
<feature type="compositionally biased region" description="Low complexity" evidence="5">
    <location>
        <begin position="568"/>
        <end position="580"/>
    </location>
</feature>
<keyword evidence="6" id="KW-0472">Membrane</keyword>
<dbReference type="PROSITE" id="PS50082">
    <property type="entry name" value="WD_REPEATS_2"/>
    <property type="match status" value="4"/>
</dbReference>
<dbReference type="PROSITE" id="PS50294">
    <property type="entry name" value="WD_REPEATS_REGION"/>
    <property type="match status" value="2"/>
</dbReference>
<evidence type="ECO:0000256" key="1">
    <source>
        <dbReference type="ARBA" id="ARBA00022574"/>
    </source>
</evidence>
<dbReference type="InterPro" id="IPR001680">
    <property type="entry name" value="WD40_rpt"/>
</dbReference>
<feature type="repeat" description="WD" evidence="3">
    <location>
        <begin position="784"/>
        <end position="815"/>
    </location>
</feature>
<proteinExistence type="predicted"/>
<protein>
    <recommendedName>
        <fullName evidence="7">NWD2 C-terminal beta-propeller domain-containing protein</fullName>
    </recommendedName>
</protein>
<dbReference type="PANTHER" id="PTHR19848">
    <property type="entry name" value="WD40 REPEAT PROTEIN"/>
    <property type="match status" value="1"/>
</dbReference>
<dbReference type="InterPro" id="IPR056534">
    <property type="entry name" value="Beta-prop_NWD2_C"/>
</dbReference>
<dbReference type="EMBL" id="MJGC01000039">
    <property type="protein sequence ID" value="OEJ76331.1"/>
    <property type="molecule type" value="Genomic_DNA"/>
</dbReference>
<evidence type="ECO:0000256" key="3">
    <source>
        <dbReference type="PROSITE-ProRule" id="PRU00221"/>
    </source>
</evidence>
<evidence type="ECO:0000256" key="6">
    <source>
        <dbReference type="SAM" id="Phobius"/>
    </source>
</evidence>
<accession>A0A1E5QNZ0</accession>
<dbReference type="Gene3D" id="2.130.10.10">
    <property type="entry name" value="YVTN repeat-like/Quinoprotein amine dehydrogenase"/>
    <property type="match status" value="3"/>
</dbReference>
<dbReference type="SUPFAM" id="SSF50978">
    <property type="entry name" value="WD40 repeat-like"/>
    <property type="match status" value="1"/>
</dbReference>
<dbReference type="InterPro" id="IPR015943">
    <property type="entry name" value="WD40/YVTN_repeat-like_dom_sf"/>
</dbReference>
<dbReference type="STRING" id="1781255.BH720_04805"/>
<feature type="domain" description="NWD2 C-terminal beta-propeller" evidence="7">
    <location>
        <begin position="603"/>
        <end position="774"/>
    </location>
</feature>
<comment type="caution">
    <text evidence="8">The sequence shown here is derived from an EMBL/GenBank/DDBJ whole genome shotgun (WGS) entry which is preliminary data.</text>
</comment>
<keyword evidence="6" id="KW-0812">Transmembrane</keyword>